<keyword evidence="2" id="KW-0472">Membrane</keyword>
<dbReference type="AlphaFoldDB" id="A0A0D1YVI7"/>
<feature type="transmembrane region" description="Helical" evidence="2">
    <location>
        <begin position="194"/>
        <end position="216"/>
    </location>
</feature>
<proteinExistence type="predicted"/>
<dbReference type="HOGENOM" id="CLU_567450_0_0_1"/>
<dbReference type="OrthoDB" id="4160303at2759"/>
<keyword evidence="2" id="KW-0812">Transmembrane</keyword>
<evidence type="ECO:0000313" key="4">
    <source>
        <dbReference type="Proteomes" id="UP000053599"/>
    </source>
</evidence>
<feature type="compositionally biased region" description="Basic and acidic residues" evidence="1">
    <location>
        <begin position="378"/>
        <end position="388"/>
    </location>
</feature>
<evidence type="ECO:0000256" key="1">
    <source>
        <dbReference type="SAM" id="MobiDB-lite"/>
    </source>
</evidence>
<dbReference type="EMBL" id="KN846951">
    <property type="protein sequence ID" value="KIV86547.1"/>
    <property type="molecule type" value="Genomic_DNA"/>
</dbReference>
<feature type="region of interest" description="Disordered" evidence="1">
    <location>
        <begin position="367"/>
        <end position="388"/>
    </location>
</feature>
<evidence type="ECO:0000256" key="2">
    <source>
        <dbReference type="SAM" id="Phobius"/>
    </source>
</evidence>
<feature type="region of interest" description="Disordered" evidence="1">
    <location>
        <begin position="161"/>
        <end position="180"/>
    </location>
</feature>
<name>A0A0D1YVI7_9EURO</name>
<keyword evidence="2" id="KW-1133">Transmembrane helix</keyword>
<reference evidence="3 4" key="1">
    <citation type="submission" date="2015-01" db="EMBL/GenBank/DDBJ databases">
        <title>The Genome Sequence of Exophiala sideris CBS121828.</title>
        <authorList>
            <consortium name="The Broad Institute Genomics Platform"/>
            <person name="Cuomo C."/>
            <person name="de Hoog S."/>
            <person name="Gorbushina A."/>
            <person name="Stielow B."/>
            <person name="Teixiera M."/>
            <person name="Abouelleil A."/>
            <person name="Chapman S.B."/>
            <person name="Priest M."/>
            <person name="Young S.K."/>
            <person name="Wortman J."/>
            <person name="Nusbaum C."/>
            <person name="Birren B."/>
        </authorList>
    </citation>
    <scope>NUCLEOTIDE SEQUENCE [LARGE SCALE GENOMIC DNA]</scope>
    <source>
        <strain evidence="3 4">CBS 121828</strain>
    </source>
</reference>
<dbReference type="STRING" id="1016849.A0A0D1YVI7"/>
<organism evidence="3 4">
    <name type="scientific">Exophiala sideris</name>
    <dbReference type="NCBI Taxonomy" id="1016849"/>
    <lineage>
        <taxon>Eukaryota</taxon>
        <taxon>Fungi</taxon>
        <taxon>Dikarya</taxon>
        <taxon>Ascomycota</taxon>
        <taxon>Pezizomycotina</taxon>
        <taxon>Eurotiomycetes</taxon>
        <taxon>Chaetothyriomycetidae</taxon>
        <taxon>Chaetothyriales</taxon>
        <taxon>Herpotrichiellaceae</taxon>
        <taxon>Exophiala</taxon>
    </lineage>
</organism>
<protein>
    <submittedName>
        <fullName evidence="3">Uncharacterized protein</fullName>
    </submittedName>
</protein>
<evidence type="ECO:0000313" key="3">
    <source>
        <dbReference type="EMBL" id="KIV86547.1"/>
    </source>
</evidence>
<dbReference type="Proteomes" id="UP000053599">
    <property type="component" value="Unassembled WGS sequence"/>
</dbReference>
<sequence length="404" mass="43564">MASTNCSFDGLSATPQSLLATAAKTSSLPSTLTTMTTSEFYDPDGTTLPSISIIGYATAPSMPPGSTLVWITSVSYKSTTSDQTNTRSGGNSETTSTVPLTIEVDSTLITTKIPLTIEVHSTSTTSLPSPVITSSPSAVPSITSSCSTTSAVSISLTQSATPDTTVSPTASPSSSSNSTAAALTGNHARIPPHILMIAIPVSIGSTILLICLFLLWRRFHASSFQKFISLCPYHAALSRWAETRDRNRRMRALRTAEGITQTNRGFTGGDTYTRRLRQYEQESMRAKGKFSFETPSTPLSGKKSEVGTLVGSPWRKNKIASPKASYDYSRGPETGRRMYGPFKRDFNEETGSLESWEEKWFNLGTDADESASSSADLPKTEQVKDDEDKIERVAGPGMSWRKLI</sequence>
<gene>
    <name evidence="3" type="ORF">PV11_02150</name>
</gene>
<accession>A0A0D1YVI7</accession>